<proteinExistence type="predicted"/>
<sequence>MSNTRGLSAGMVTELGGGLMKPHIRCEMELPSGTIRLWNGRGDLTADDADAVSQTWSGDIRLLGFDQIEETIKSHITRTNVFLAGTDNGLRFAFMDDDWHGNAAKLWLALMDRSNPGTELGVLIQFYGTMDDVELDEDVSMIALTIKGGFVSTRNHVVRLTDFDIQRRNSGDLGGQYVTSVQRTKIQVERG</sequence>
<name>A0A0F9RMR7_9ZZZZ</name>
<protein>
    <submittedName>
        <fullName evidence="1">Uncharacterized protein</fullName>
    </submittedName>
</protein>
<dbReference type="EMBL" id="LAZR01001079">
    <property type="protein sequence ID" value="KKN51092.1"/>
    <property type="molecule type" value="Genomic_DNA"/>
</dbReference>
<organism evidence="1">
    <name type="scientific">marine sediment metagenome</name>
    <dbReference type="NCBI Taxonomy" id="412755"/>
    <lineage>
        <taxon>unclassified sequences</taxon>
        <taxon>metagenomes</taxon>
        <taxon>ecological metagenomes</taxon>
    </lineage>
</organism>
<gene>
    <name evidence="1" type="ORF">LCGC14_0626020</name>
</gene>
<accession>A0A0F9RMR7</accession>
<evidence type="ECO:0000313" key="1">
    <source>
        <dbReference type="EMBL" id="KKN51092.1"/>
    </source>
</evidence>
<dbReference type="AlphaFoldDB" id="A0A0F9RMR7"/>
<comment type="caution">
    <text evidence="1">The sequence shown here is derived from an EMBL/GenBank/DDBJ whole genome shotgun (WGS) entry which is preliminary data.</text>
</comment>
<reference evidence="1" key="1">
    <citation type="journal article" date="2015" name="Nature">
        <title>Complex archaea that bridge the gap between prokaryotes and eukaryotes.</title>
        <authorList>
            <person name="Spang A."/>
            <person name="Saw J.H."/>
            <person name="Jorgensen S.L."/>
            <person name="Zaremba-Niedzwiedzka K."/>
            <person name="Martijn J."/>
            <person name="Lind A.E."/>
            <person name="van Eijk R."/>
            <person name="Schleper C."/>
            <person name="Guy L."/>
            <person name="Ettema T.J."/>
        </authorList>
    </citation>
    <scope>NUCLEOTIDE SEQUENCE</scope>
</reference>